<evidence type="ECO:0000259" key="6">
    <source>
        <dbReference type="PROSITE" id="PS51767"/>
    </source>
</evidence>
<dbReference type="Pfam" id="PF14541">
    <property type="entry name" value="TAXi_C"/>
    <property type="match status" value="1"/>
</dbReference>
<dbReference type="InterPro" id="IPR032799">
    <property type="entry name" value="TAXi_C"/>
</dbReference>
<dbReference type="GeneID" id="110750430"/>
<dbReference type="FunFam" id="2.40.70.10:FF:000041">
    <property type="entry name" value="Basic 7S globulin"/>
    <property type="match status" value="1"/>
</dbReference>
<dbReference type="PANTHER" id="PTHR47965:SF46">
    <property type="entry name" value="BASIC 7S GLOBULIN-LIKE"/>
    <property type="match status" value="1"/>
</dbReference>
<feature type="chain" id="PRO_5028476207" evidence="5">
    <location>
        <begin position="27"/>
        <end position="424"/>
    </location>
</feature>
<dbReference type="Gene3D" id="2.40.70.10">
    <property type="entry name" value="Acid Proteases"/>
    <property type="match status" value="2"/>
</dbReference>
<protein>
    <submittedName>
        <fullName evidence="8">Basic 7S globulin-like</fullName>
    </submittedName>
</protein>
<proteinExistence type="inferred from homology"/>
<dbReference type="InterPro" id="IPR021109">
    <property type="entry name" value="Peptidase_aspartic_dom_sf"/>
</dbReference>
<gene>
    <name evidence="8" type="primary">LOC110750430</name>
</gene>
<evidence type="ECO:0000256" key="2">
    <source>
        <dbReference type="ARBA" id="ARBA00007447"/>
    </source>
</evidence>
<evidence type="ECO:0000256" key="3">
    <source>
        <dbReference type="ARBA" id="ARBA00022525"/>
    </source>
</evidence>
<keyword evidence="3" id="KW-0964">Secreted</keyword>
<dbReference type="KEGG" id="pavi:110750430"/>
<dbReference type="Proteomes" id="UP000515124">
    <property type="component" value="Unplaced"/>
</dbReference>
<dbReference type="PANTHER" id="PTHR47965">
    <property type="entry name" value="ASPARTYL PROTEASE-RELATED"/>
    <property type="match status" value="1"/>
</dbReference>
<evidence type="ECO:0000313" key="7">
    <source>
        <dbReference type="Proteomes" id="UP000515124"/>
    </source>
</evidence>
<dbReference type="SUPFAM" id="SSF50630">
    <property type="entry name" value="Acid proteases"/>
    <property type="match status" value="1"/>
</dbReference>
<sequence length="424" mass="46347">MAASLHFFHLLLLISFFLCNLNLSQAKPSHPPNGLIFHVTKDVSTLQYMTTIHHDTPLVPTKLVVDLGGPFLWLNCGSSSSSSRLISQGSIQCLAAKPKTHDQGSKNYLSSNDHNKKNKKNKCHVFLENSITQMAAQGDLVQDIMAVQVIDGSSKTESGSITTLDSNFLFSCAPMFLLNGLASGARGMLGLGRTQISMTSQISTKLSSKLQFMLCLSSSNGVILHNNGHFGSEISNSLTYTYTPLLTNQHEYFINLKYIKISGKRLSLNKEDFREGIKLSTTVPYTTMESSVYVTFTRAYEQAAMAMNMTRVAPVAPFGLCFSSEQAEGRGVGPKVPAIDLVLQSEMVKWRIHGRNSVVQVTNQVMCLGFLDGGSDLKTSIVIGGYQLEDTLLHFDLSASVLGFSSQTSCSDLRLLDFALKDSL</sequence>
<comment type="subcellular location">
    <subcellularLocation>
        <location evidence="1">Secreted</location>
        <location evidence="1">Extracellular space</location>
    </subcellularLocation>
</comment>
<comment type="similarity">
    <text evidence="2">Belongs to the peptidase A1 family.</text>
</comment>
<dbReference type="InterPro" id="IPR001461">
    <property type="entry name" value="Aspartic_peptidase_A1"/>
</dbReference>
<evidence type="ECO:0000313" key="8">
    <source>
        <dbReference type="RefSeq" id="XP_021806459.1"/>
    </source>
</evidence>
<organism evidence="7 8">
    <name type="scientific">Prunus avium</name>
    <name type="common">Cherry</name>
    <name type="synonym">Cerasus avium</name>
    <dbReference type="NCBI Taxonomy" id="42229"/>
    <lineage>
        <taxon>Eukaryota</taxon>
        <taxon>Viridiplantae</taxon>
        <taxon>Streptophyta</taxon>
        <taxon>Embryophyta</taxon>
        <taxon>Tracheophyta</taxon>
        <taxon>Spermatophyta</taxon>
        <taxon>Magnoliopsida</taxon>
        <taxon>eudicotyledons</taxon>
        <taxon>Gunneridae</taxon>
        <taxon>Pentapetalae</taxon>
        <taxon>rosids</taxon>
        <taxon>fabids</taxon>
        <taxon>Rosales</taxon>
        <taxon>Rosaceae</taxon>
        <taxon>Amygdaloideae</taxon>
        <taxon>Amygdaleae</taxon>
        <taxon>Prunus</taxon>
    </lineage>
</organism>
<dbReference type="GO" id="GO:0004190">
    <property type="term" value="F:aspartic-type endopeptidase activity"/>
    <property type="evidence" value="ECO:0007669"/>
    <property type="project" value="InterPro"/>
</dbReference>
<feature type="domain" description="Peptidase A1" evidence="6">
    <location>
        <begin position="48"/>
        <end position="405"/>
    </location>
</feature>
<dbReference type="GO" id="GO:0006508">
    <property type="term" value="P:proteolysis"/>
    <property type="evidence" value="ECO:0007669"/>
    <property type="project" value="InterPro"/>
</dbReference>
<name>A0A6P5RTR0_PRUAV</name>
<dbReference type="Pfam" id="PF14543">
    <property type="entry name" value="TAXi_N"/>
    <property type="match status" value="1"/>
</dbReference>
<dbReference type="InterPro" id="IPR032861">
    <property type="entry name" value="TAXi_N"/>
</dbReference>
<dbReference type="RefSeq" id="XP_021806459.1">
    <property type="nucleotide sequence ID" value="XM_021950767.1"/>
</dbReference>
<dbReference type="GO" id="GO:0005576">
    <property type="term" value="C:extracellular region"/>
    <property type="evidence" value="ECO:0007669"/>
    <property type="project" value="UniProtKB-SubCell"/>
</dbReference>
<evidence type="ECO:0000256" key="4">
    <source>
        <dbReference type="ARBA" id="ARBA00022729"/>
    </source>
</evidence>
<reference evidence="8" key="1">
    <citation type="submission" date="2025-08" db="UniProtKB">
        <authorList>
            <consortium name="RefSeq"/>
        </authorList>
    </citation>
    <scope>IDENTIFICATION</scope>
</reference>
<keyword evidence="4 5" id="KW-0732">Signal</keyword>
<dbReference type="InterPro" id="IPR033121">
    <property type="entry name" value="PEPTIDASE_A1"/>
</dbReference>
<evidence type="ECO:0000256" key="1">
    <source>
        <dbReference type="ARBA" id="ARBA00004239"/>
    </source>
</evidence>
<keyword evidence="7" id="KW-1185">Reference proteome</keyword>
<feature type="signal peptide" evidence="5">
    <location>
        <begin position="1"/>
        <end position="26"/>
    </location>
</feature>
<evidence type="ECO:0000256" key="5">
    <source>
        <dbReference type="SAM" id="SignalP"/>
    </source>
</evidence>
<dbReference type="AlphaFoldDB" id="A0A6P5RTR0"/>
<dbReference type="PROSITE" id="PS51767">
    <property type="entry name" value="PEPTIDASE_A1"/>
    <property type="match status" value="1"/>
</dbReference>
<accession>A0A6P5RTR0</accession>